<keyword evidence="3" id="KW-1185">Reference proteome</keyword>
<sequence>MRAGKIVMIIAGSLLVLLGFGTGIAGAAVGFLNTRQASGEFLSVPQEVYQVDSHAMTTEPFSVGGGVSSEDAVGTIVVRGQAVAPDQELFLGIGPTADVNRYLSGVAHSELREVTFEPFNAYFREIEGTAVPAPPGEQEFWAAASSGQGLQEMSWNLDDGSWTVVVMNADGSVPVSAQLQMGARSDLLGPFRLDQGPDGSGAGRHLGEAPPGHSSP</sequence>
<accession>A0ABR8YHT9</accession>
<protein>
    <submittedName>
        <fullName evidence="2">Uncharacterized protein</fullName>
    </submittedName>
</protein>
<evidence type="ECO:0000313" key="3">
    <source>
        <dbReference type="Proteomes" id="UP000652763"/>
    </source>
</evidence>
<evidence type="ECO:0000256" key="1">
    <source>
        <dbReference type="SAM" id="MobiDB-lite"/>
    </source>
</evidence>
<dbReference type="RefSeq" id="WP_191746699.1">
    <property type="nucleotide sequence ID" value="NZ_JACSQC010000003.1"/>
</dbReference>
<comment type="caution">
    <text evidence="2">The sequence shown here is derived from an EMBL/GenBank/DDBJ whole genome shotgun (WGS) entry which is preliminary data.</text>
</comment>
<gene>
    <name evidence="2" type="ORF">H9638_08175</name>
</gene>
<reference evidence="2 3" key="1">
    <citation type="submission" date="2020-08" db="EMBL/GenBank/DDBJ databases">
        <title>A Genomic Blueprint of the Chicken Gut Microbiome.</title>
        <authorList>
            <person name="Gilroy R."/>
            <person name="Ravi A."/>
            <person name="Getino M."/>
            <person name="Pursley I."/>
            <person name="Horton D.L."/>
            <person name="Alikhan N.-F."/>
            <person name="Baker D."/>
            <person name="Gharbi K."/>
            <person name="Hall N."/>
            <person name="Watson M."/>
            <person name="Adriaenssens E.M."/>
            <person name="Foster-Nyarko E."/>
            <person name="Jarju S."/>
            <person name="Secka A."/>
            <person name="Antonio M."/>
            <person name="Oren A."/>
            <person name="Chaudhuri R."/>
            <person name="La Ragione R.M."/>
            <person name="Hildebrand F."/>
            <person name="Pallen M.J."/>
        </authorList>
    </citation>
    <scope>NUCLEOTIDE SEQUENCE [LARGE SCALE GENOMIC DNA]</scope>
    <source>
        <strain evidence="2 3">Sa2BUA2</strain>
    </source>
</reference>
<dbReference type="Proteomes" id="UP000652763">
    <property type="component" value="Unassembled WGS sequence"/>
</dbReference>
<feature type="region of interest" description="Disordered" evidence="1">
    <location>
        <begin position="188"/>
        <end position="216"/>
    </location>
</feature>
<dbReference type="EMBL" id="JACSQC010000003">
    <property type="protein sequence ID" value="MBD8043790.1"/>
    <property type="molecule type" value="Genomic_DNA"/>
</dbReference>
<organism evidence="2 3">
    <name type="scientific">Arthrobacter pullicola</name>
    <dbReference type="NCBI Taxonomy" id="2762224"/>
    <lineage>
        <taxon>Bacteria</taxon>
        <taxon>Bacillati</taxon>
        <taxon>Actinomycetota</taxon>
        <taxon>Actinomycetes</taxon>
        <taxon>Micrococcales</taxon>
        <taxon>Micrococcaceae</taxon>
        <taxon>Arthrobacter</taxon>
    </lineage>
</organism>
<proteinExistence type="predicted"/>
<name>A0ABR8YHT9_9MICC</name>
<evidence type="ECO:0000313" key="2">
    <source>
        <dbReference type="EMBL" id="MBD8043790.1"/>
    </source>
</evidence>